<evidence type="ECO:0000256" key="2">
    <source>
        <dbReference type="PROSITE-ProRule" id="PRU00335"/>
    </source>
</evidence>
<feature type="region of interest" description="Disordered" evidence="3">
    <location>
        <begin position="1"/>
        <end position="31"/>
    </location>
</feature>
<dbReference type="EMBL" id="JAJNDB010000001">
    <property type="protein sequence ID" value="MCD2193362.1"/>
    <property type="molecule type" value="Genomic_DNA"/>
</dbReference>
<keyword evidence="1 2" id="KW-0238">DNA-binding</keyword>
<proteinExistence type="predicted"/>
<evidence type="ECO:0000256" key="1">
    <source>
        <dbReference type="ARBA" id="ARBA00023125"/>
    </source>
</evidence>
<feature type="domain" description="HTH tetR-type" evidence="4">
    <location>
        <begin position="29"/>
        <end position="89"/>
    </location>
</feature>
<name>A0ABS8P527_9PSEU</name>
<sequence length="228" mass="24271">MTESDDGLLLRISPHPPARDAGPARRDTSGRRAAIARAATDLFLRQGYQATSTEQVASAASVSKQTVYNQFGDKETLFREIVLGVTATAEAFAADLPSAMDGVPAGADLDAALRALARRYLTVVVTPQVLALRRLVISEAVRFPELAASYYERGPERVLAALGALFAGLGTRGLLRVTDPDRAAADFAFLLLGRTLDEGMFRPRTIAPAEIDAAADHAVDVFLAGCRS</sequence>
<organism evidence="5 6">
    <name type="scientific">Actinomycetospora endophytica</name>
    <dbReference type="NCBI Taxonomy" id="2291215"/>
    <lineage>
        <taxon>Bacteria</taxon>
        <taxon>Bacillati</taxon>
        <taxon>Actinomycetota</taxon>
        <taxon>Actinomycetes</taxon>
        <taxon>Pseudonocardiales</taxon>
        <taxon>Pseudonocardiaceae</taxon>
        <taxon>Actinomycetospora</taxon>
    </lineage>
</organism>
<dbReference type="PANTHER" id="PTHR30055:SF146">
    <property type="entry name" value="HTH-TYPE TRANSCRIPTIONAL DUAL REGULATOR CECR"/>
    <property type="match status" value="1"/>
</dbReference>
<dbReference type="InterPro" id="IPR050109">
    <property type="entry name" value="HTH-type_TetR-like_transc_reg"/>
</dbReference>
<keyword evidence="6" id="KW-1185">Reference proteome</keyword>
<dbReference type="Proteomes" id="UP001199469">
    <property type="component" value="Unassembled WGS sequence"/>
</dbReference>
<dbReference type="InterPro" id="IPR036271">
    <property type="entry name" value="Tet_transcr_reg_TetR-rel_C_sf"/>
</dbReference>
<dbReference type="PRINTS" id="PR00455">
    <property type="entry name" value="HTHTETR"/>
</dbReference>
<evidence type="ECO:0000313" key="6">
    <source>
        <dbReference type="Proteomes" id="UP001199469"/>
    </source>
</evidence>
<dbReference type="Pfam" id="PF00440">
    <property type="entry name" value="TetR_N"/>
    <property type="match status" value="1"/>
</dbReference>
<accession>A0ABS8P527</accession>
<gene>
    <name evidence="5" type="ORF">LQ327_08175</name>
</gene>
<dbReference type="Pfam" id="PF14246">
    <property type="entry name" value="TetR_C_7"/>
    <property type="match status" value="1"/>
</dbReference>
<dbReference type="Gene3D" id="1.10.357.10">
    <property type="entry name" value="Tetracycline Repressor, domain 2"/>
    <property type="match status" value="1"/>
</dbReference>
<dbReference type="PROSITE" id="PS50977">
    <property type="entry name" value="HTH_TETR_2"/>
    <property type="match status" value="1"/>
</dbReference>
<dbReference type="PANTHER" id="PTHR30055">
    <property type="entry name" value="HTH-TYPE TRANSCRIPTIONAL REGULATOR RUTR"/>
    <property type="match status" value="1"/>
</dbReference>
<dbReference type="SUPFAM" id="SSF48498">
    <property type="entry name" value="Tetracyclin repressor-like, C-terminal domain"/>
    <property type="match status" value="1"/>
</dbReference>
<reference evidence="5 6" key="1">
    <citation type="submission" date="2021-11" db="EMBL/GenBank/DDBJ databases">
        <title>Draft genome sequence of Actinomycetospora sp. SF1 isolated from the rhizosphere soil.</title>
        <authorList>
            <person name="Duangmal K."/>
            <person name="Chantavorakit T."/>
        </authorList>
    </citation>
    <scope>NUCLEOTIDE SEQUENCE [LARGE SCALE GENOMIC DNA]</scope>
    <source>
        <strain evidence="5 6">TBRC 5722</strain>
    </source>
</reference>
<evidence type="ECO:0000259" key="4">
    <source>
        <dbReference type="PROSITE" id="PS50977"/>
    </source>
</evidence>
<dbReference type="RefSeq" id="WP_230731420.1">
    <property type="nucleotide sequence ID" value="NZ_JAJNDB010000001.1"/>
</dbReference>
<feature type="DNA-binding region" description="H-T-H motif" evidence="2">
    <location>
        <begin position="52"/>
        <end position="71"/>
    </location>
</feature>
<protein>
    <submittedName>
        <fullName evidence="5">TetR/AcrR family transcriptional regulator</fullName>
    </submittedName>
</protein>
<dbReference type="InterPro" id="IPR001647">
    <property type="entry name" value="HTH_TetR"/>
</dbReference>
<evidence type="ECO:0000256" key="3">
    <source>
        <dbReference type="SAM" id="MobiDB-lite"/>
    </source>
</evidence>
<dbReference type="InterPro" id="IPR009057">
    <property type="entry name" value="Homeodomain-like_sf"/>
</dbReference>
<evidence type="ECO:0000313" key="5">
    <source>
        <dbReference type="EMBL" id="MCD2193362.1"/>
    </source>
</evidence>
<comment type="caution">
    <text evidence="5">The sequence shown here is derived from an EMBL/GenBank/DDBJ whole genome shotgun (WGS) entry which is preliminary data.</text>
</comment>
<dbReference type="SUPFAM" id="SSF46689">
    <property type="entry name" value="Homeodomain-like"/>
    <property type="match status" value="1"/>
</dbReference>
<dbReference type="InterPro" id="IPR039536">
    <property type="entry name" value="TetR_C_Proteobacteria"/>
</dbReference>